<sequence length="37" mass="3993">MEVVHSDLIASSDRPYLRLTAFQITLSKTEGEGGDGV</sequence>
<dbReference type="EMBL" id="DUZY01000001">
    <property type="protein sequence ID" value="DAD23265.1"/>
    <property type="molecule type" value="Genomic_DNA"/>
</dbReference>
<proteinExistence type="predicted"/>
<reference evidence="1 2" key="1">
    <citation type="journal article" date="2020" name="Mol. Biol. Evol.">
        <title>Distinct Expression and Methylation Patterns for Genes with Different Fates following a Single Whole-Genome Duplication in Flowering Plants.</title>
        <authorList>
            <person name="Shi T."/>
            <person name="Rahmani R.S."/>
            <person name="Gugger P.F."/>
            <person name="Wang M."/>
            <person name="Li H."/>
            <person name="Zhang Y."/>
            <person name="Li Z."/>
            <person name="Wang Q."/>
            <person name="Van de Peer Y."/>
            <person name="Marchal K."/>
            <person name="Chen J."/>
        </authorList>
    </citation>
    <scope>NUCLEOTIDE SEQUENCE [LARGE SCALE GENOMIC DNA]</scope>
    <source>
        <tissue evidence="1">Leaf</tissue>
    </source>
</reference>
<accession>A0A822XWX1</accession>
<name>A0A822XWX1_NELNU</name>
<keyword evidence="2" id="KW-1185">Reference proteome</keyword>
<protein>
    <submittedName>
        <fullName evidence="1">Uncharacterized protein</fullName>
    </submittedName>
</protein>
<evidence type="ECO:0000313" key="1">
    <source>
        <dbReference type="EMBL" id="DAD23265.1"/>
    </source>
</evidence>
<dbReference type="AlphaFoldDB" id="A0A822XWX1"/>
<gene>
    <name evidence="1" type="ORF">HUJ06_024728</name>
</gene>
<dbReference type="Proteomes" id="UP000607653">
    <property type="component" value="Unassembled WGS sequence"/>
</dbReference>
<evidence type="ECO:0000313" key="2">
    <source>
        <dbReference type="Proteomes" id="UP000607653"/>
    </source>
</evidence>
<comment type="caution">
    <text evidence="1">The sequence shown here is derived from an EMBL/GenBank/DDBJ whole genome shotgun (WGS) entry which is preliminary data.</text>
</comment>
<organism evidence="1 2">
    <name type="scientific">Nelumbo nucifera</name>
    <name type="common">Sacred lotus</name>
    <dbReference type="NCBI Taxonomy" id="4432"/>
    <lineage>
        <taxon>Eukaryota</taxon>
        <taxon>Viridiplantae</taxon>
        <taxon>Streptophyta</taxon>
        <taxon>Embryophyta</taxon>
        <taxon>Tracheophyta</taxon>
        <taxon>Spermatophyta</taxon>
        <taxon>Magnoliopsida</taxon>
        <taxon>Proteales</taxon>
        <taxon>Nelumbonaceae</taxon>
        <taxon>Nelumbo</taxon>
    </lineage>
</organism>